<evidence type="ECO:0000313" key="2">
    <source>
        <dbReference type="EMBL" id="RJF87516.1"/>
    </source>
</evidence>
<dbReference type="InterPro" id="IPR045889">
    <property type="entry name" value="MES/HNL"/>
</dbReference>
<feature type="domain" description="AB hydrolase-1" evidence="1">
    <location>
        <begin position="27"/>
        <end position="253"/>
    </location>
</feature>
<dbReference type="Proteomes" id="UP000284605">
    <property type="component" value="Unassembled WGS sequence"/>
</dbReference>
<comment type="caution">
    <text evidence="2">The sequence shown here is derived from an EMBL/GenBank/DDBJ whole genome shotgun (WGS) entry which is preliminary data.</text>
</comment>
<proteinExistence type="predicted"/>
<organism evidence="2 3">
    <name type="scientific">Oleomonas cavernae</name>
    <dbReference type="NCBI Taxonomy" id="2320859"/>
    <lineage>
        <taxon>Bacteria</taxon>
        <taxon>Pseudomonadati</taxon>
        <taxon>Pseudomonadota</taxon>
        <taxon>Alphaproteobacteria</taxon>
        <taxon>Acetobacterales</taxon>
        <taxon>Acetobacteraceae</taxon>
        <taxon>Oleomonas</taxon>
    </lineage>
</organism>
<evidence type="ECO:0000259" key="1">
    <source>
        <dbReference type="Pfam" id="PF12697"/>
    </source>
</evidence>
<dbReference type="InterPro" id="IPR029058">
    <property type="entry name" value="AB_hydrolase_fold"/>
</dbReference>
<dbReference type="PANTHER" id="PTHR10992">
    <property type="entry name" value="METHYLESTERASE FAMILY MEMBER"/>
    <property type="match status" value="1"/>
</dbReference>
<gene>
    <name evidence="2" type="ORF">D3874_11205</name>
</gene>
<evidence type="ECO:0000313" key="3">
    <source>
        <dbReference type="Proteomes" id="UP000284605"/>
    </source>
</evidence>
<sequence length="261" mass="28722">MPGKIAAPIGASWRGKQCWKALAMADFLFIHGSWHGAWCWHKVVPRVEAAGHRAVAIDLPGRGRSPAVPIFVSLGAMVDAAERALVQGRKTTLVVHSRNGIVASTLAERAPDRIARIIYVASFMLPTGKRVLDYLPDGHSMLSDKVEVSRATLSDRLDPGAYREALYADCSDDDVALARSLLVREPSRPALTRLKLTPDRYGRVPRAYVRLTQDRAVSLPLQDRLLNETPVDRVESIAASHSAYFSRPDELARTIVELARA</sequence>
<dbReference type="Gene3D" id="3.40.50.1820">
    <property type="entry name" value="alpha/beta hydrolase"/>
    <property type="match status" value="1"/>
</dbReference>
<dbReference type="EMBL" id="QYUK01000011">
    <property type="protein sequence ID" value="RJF87516.1"/>
    <property type="molecule type" value="Genomic_DNA"/>
</dbReference>
<dbReference type="GO" id="GO:0080032">
    <property type="term" value="F:methyl jasmonate esterase activity"/>
    <property type="evidence" value="ECO:0007669"/>
    <property type="project" value="TreeGrafter"/>
</dbReference>
<keyword evidence="2" id="KW-0378">Hydrolase</keyword>
<reference evidence="2 3" key="1">
    <citation type="submission" date="2018-09" db="EMBL/GenBank/DDBJ databases">
        <authorList>
            <person name="Zhu H."/>
        </authorList>
    </citation>
    <scope>NUCLEOTIDE SEQUENCE [LARGE SCALE GENOMIC DNA]</scope>
    <source>
        <strain evidence="2 3">K1W22B-8</strain>
    </source>
</reference>
<dbReference type="OrthoDB" id="9814966at2"/>
<accession>A0A418WC28</accession>
<dbReference type="Pfam" id="PF12697">
    <property type="entry name" value="Abhydrolase_6"/>
    <property type="match status" value="1"/>
</dbReference>
<dbReference type="PANTHER" id="PTHR10992:SF1086">
    <property type="entry name" value="AB HYDROLASE-1 DOMAIN-CONTAINING PROTEIN"/>
    <property type="match status" value="1"/>
</dbReference>
<dbReference type="SUPFAM" id="SSF53474">
    <property type="entry name" value="alpha/beta-Hydrolases"/>
    <property type="match status" value="1"/>
</dbReference>
<dbReference type="InterPro" id="IPR000073">
    <property type="entry name" value="AB_hydrolase_1"/>
</dbReference>
<dbReference type="RefSeq" id="WP_119778155.1">
    <property type="nucleotide sequence ID" value="NZ_QYUK01000011.1"/>
</dbReference>
<dbReference type="GO" id="GO:0080030">
    <property type="term" value="F:methyl indole-3-acetate esterase activity"/>
    <property type="evidence" value="ECO:0007669"/>
    <property type="project" value="TreeGrafter"/>
</dbReference>
<dbReference type="AlphaFoldDB" id="A0A418WC28"/>
<name>A0A418WC28_9PROT</name>
<keyword evidence="3" id="KW-1185">Reference proteome</keyword>
<protein>
    <submittedName>
        <fullName evidence="2">Alpha/beta fold hydrolase</fullName>
    </submittedName>
</protein>